<dbReference type="GO" id="GO:0008270">
    <property type="term" value="F:zinc ion binding"/>
    <property type="evidence" value="ECO:0007669"/>
    <property type="project" value="UniProtKB-KW"/>
</dbReference>
<feature type="region of interest" description="Disordered" evidence="11">
    <location>
        <begin position="36"/>
        <end position="63"/>
    </location>
</feature>
<feature type="compositionally biased region" description="Low complexity" evidence="11">
    <location>
        <begin position="734"/>
        <end position="755"/>
    </location>
</feature>
<dbReference type="GO" id="GO:0000978">
    <property type="term" value="F:RNA polymerase II cis-regulatory region sequence-specific DNA binding"/>
    <property type="evidence" value="ECO:0000318"/>
    <property type="project" value="GO_Central"/>
</dbReference>
<feature type="compositionally biased region" description="Basic and acidic residues" evidence="11">
    <location>
        <begin position="766"/>
        <end position="775"/>
    </location>
</feature>
<dbReference type="OMA" id="HEEHSHN"/>
<comment type="subcellular location">
    <subcellularLocation>
        <location evidence="1 10">Nucleus</location>
    </subcellularLocation>
</comment>
<evidence type="ECO:0000256" key="9">
    <source>
        <dbReference type="ARBA" id="ARBA00023242"/>
    </source>
</evidence>
<evidence type="ECO:0000256" key="7">
    <source>
        <dbReference type="ARBA" id="ARBA00023125"/>
    </source>
</evidence>
<evidence type="ECO:0000313" key="14">
    <source>
        <dbReference type="RefSeq" id="XP_035678150.1"/>
    </source>
</evidence>
<evidence type="ECO:0000256" key="4">
    <source>
        <dbReference type="ARBA" id="ARBA00022771"/>
    </source>
</evidence>
<evidence type="ECO:0000256" key="8">
    <source>
        <dbReference type="ARBA" id="ARBA00023163"/>
    </source>
</evidence>
<dbReference type="GO" id="GO:0001227">
    <property type="term" value="F:DNA-binding transcription repressor activity, RNA polymerase II-specific"/>
    <property type="evidence" value="ECO:0000318"/>
    <property type="project" value="GO_Central"/>
</dbReference>
<evidence type="ECO:0000256" key="2">
    <source>
        <dbReference type="ARBA" id="ARBA00022491"/>
    </source>
</evidence>
<dbReference type="Proteomes" id="UP000001554">
    <property type="component" value="Chromosome 5"/>
</dbReference>
<dbReference type="PANTHER" id="PTHR45796:SF4">
    <property type="entry name" value="FORKHEAD BOX P, ISOFORM C"/>
    <property type="match status" value="1"/>
</dbReference>
<evidence type="ECO:0000256" key="3">
    <source>
        <dbReference type="ARBA" id="ARBA00022723"/>
    </source>
</evidence>
<dbReference type="SMART" id="SM00339">
    <property type="entry name" value="FH"/>
    <property type="match status" value="1"/>
</dbReference>
<accession>A0A9J7L9P8</accession>
<dbReference type="GeneID" id="118416941"/>
<gene>
    <name evidence="14" type="primary">LOC118416941</name>
</gene>
<dbReference type="InterPro" id="IPR050998">
    <property type="entry name" value="FOXP"/>
</dbReference>
<dbReference type="InterPro" id="IPR036390">
    <property type="entry name" value="WH_DNA-bd_sf"/>
</dbReference>
<feature type="region of interest" description="Disordered" evidence="11">
    <location>
        <begin position="713"/>
        <end position="775"/>
    </location>
</feature>
<keyword evidence="9 10" id="KW-0539">Nucleus</keyword>
<dbReference type="OrthoDB" id="5830876at2759"/>
<feature type="compositionally biased region" description="Basic residues" evidence="11">
    <location>
        <begin position="619"/>
        <end position="628"/>
    </location>
</feature>
<keyword evidence="2" id="KW-0678">Repressor</keyword>
<feature type="compositionally biased region" description="Basic and acidic residues" evidence="11">
    <location>
        <begin position="718"/>
        <end position="733"/>
    </location>
</feature>
<protein>
    <submittedName>
        <fullName evidence="14">Forkhead box protein P1-like</fullName>
    </submittedName>
</protein>
<dbReference type="AlphaFoldDB" id="A0A9J7L9P8"/>
<dbReference type="KEGG" id="bfo:118416941"/>
<name>A0A9J7L9P8_BRAFL</name>
<dbReference type="Gene3D" id="1.10.10.10">
    <property type="entry name" value="Winged helix-like DNA-binding domain superfamily/Winged helix DNA-binding domain"/>
    <property type="match status" value="1"/>
</dbReference>
<dbReference type="RefSeq" id="XP_035678150.1">
    <property type="nucleotide sequence ID" value="XM_035822257.1"/>
</dbReference>
<keyword evidence="5" id="KW-0862">Zinc</keyword>
<dbReference type="GO" id="GO:0005634">
    <property type="term" value="C:nucleus"/>
    <property type="evidence" value="ECO:0000318"/>
    <property type="project" value="GO_Central"/>
</dbReference>
<dbReference type="FunFam" id="1.20.5.340:FF:000005">
    <property type="entry name" value="Forkhead box P1, isoform CRA_f"/>
    <property type="match status" value="1"/>
</dbReference>
<dbReference type="InterPro" id="IPR036388">
    <property type="entry name" value="WH-like_DNA-bd_sf"/>
</dbReference>
<dbReference type="InterPro" id="IPR001766">
    <property type="entry name" value="Fork_head_dom"/>
</dbReference>
<evidence type="ECO:0000256" key="10">
    <source>
        <dbReference type="PROSITE-ProRule" id="PRU00089"/>
    </source>
</evidence>
<keyword evidence="3" id="KW-0479">Metal-binding</keyword>
<evidence type="ECO:0000256" key="11">
    <source>
        <dbReference type="SAM" id="MobiDB-lite"/>
    </source>
</evidence>
<dbReference type="InterPro" id="IPR032354">
    <property type="entry name" value="FOXP-CC"/>
</dbReference>
<keyword evidence="4" id="KW-0863">Zinc-finger</keyword>
<proteinExistence type="predicted"/>
<reference evidence="13" key="2">
    <citation type="journal article" date="2020" name="Nat. Ecol. Evol.">
        <title>Deeply conserved synteny resolves early events in vertebrate evolution.</title>
        <authorList>
            <person name="Simakov O."/>
            <person name="Marletaz F."/>
            <person name="Yue J.X."/>
            <person name="O'Connell B."/>
            <person name="Jenkins J."/>
            <person name="Brandt A."/>
            <person name="Calef R."/>
            <person name="Tung C.H."/>
            <person name="Huang T.K."/>
            <person name="Schmutz J."/>
            <person name="Satoh N."/>
            <person name="Yu J.K."/>
            <person name="Putnam N.H."/>
            <person name="Green R.E."/>
            <person name="Rokhsar D.S."/>
        </authorList>
    </citation>
    <scope>NUCLEOTIDE SEQUENCE [LARGE SCALE GENOMIC DNA]</scope>
    <source>
        <strain evidence="13">S238N-H82</strain>
    </source>
</reference>
<keyword evidence="13" id="KW-1185">Reference proteome</keyword>
<feature type="domain" description="Fork-head" evidence="12">
    <location>
        <begin position="539"/>
        <end position="625"/>
    </location>
</feature>
<dbReference type="PROSITE" id="PS50039">
    <property type="entry name" value="FORK_HEAD_3"/>
    <property type="match status" value="1"/>
</dbReference>
<feature type="compositionally biased region" description="Polar residues" evidence="11">
    <location>
        <begin position="36"/>
        <end position="46"/>
    </location>
</feature>
<reference evidence="14" key="1">
    <citation type="journal article" date="2016" name="Genome Biol. Evol.">
        <title>Conserved non-coding elements in the most distant genera of cephalochordates: the Goldilocks principle.</title>
        <authorList>
            <person name="Yue J.X."/>
            <person name="Kozmikova I."/>
            <person name="Ono H."/>
            <person name="Nossa C.W."/>
            <person name="Kozmik Z."/>
            <person name="Putnam N.H."/>
            <person name="Yu J.K."/>
            <person name="Holland L.Z."/>
        </authorList>
    </citation>
    <scope>NUCLEOTIDE SEQUENCE</scope>
</reference>
<evidence type="ECO:0000259" key="12">
    <source>
        <dbReference type="PROSITE" id="PS50039"/>
    </source>
</evidence>
<feature type="region of interest" description="Disordered" evidence="11">
    <location>
        <begin position="460"/>
        <end position="504"/>
    </location>
</feature>
<feature type="compositionally biased region" description="Basic and acidic residues" evidence="11">
    <location>
        <begin position="629"/>
        <end position="647"/>
    </location>
</feature>
<feature type="compositionally biased region" description="Pro residues" evidence="11">
    <location>
        <begin position="468"/>
        <end position="479"/>
    </location>
</feature>
<evidence type="ECO:0000256" key="5">
    <source>
        <dbReference type="ARBA" id="ARBA00022833"/>
    </source>
</evidence>
<sequence>MGFLGAAGRTLEKGEGGFLEEIQVQEAGMPNVLQETATTESAQPTSGRVAGGGDAATQNAHGATEADLAAHIQQQQALHQAILLQHQQQQQQALKGAKPGDKGVPVSAAQMPQVLLAPQQLTPVQLQQILQQQVLSPQQLQQLMAQQTLIQQQQQLQELYAKPGVNKDQQLKMQQQLQEQLQLQMLQQQQAMAALVATTGAGGKQPDPSKQQQLQQMALQQQLMLQMQQAQQQQLIFRQHGLVQTQQGIVPVQLTQGLSPAELQALWTQLTAGGIVHDPTKATNNITVNVAATSTTAGGTAAQAATTIPTSPSVPAPVMNGQAFASAAGDAALLHAGLVMANPHTISSPIADGRTSPGHNHPLYGNRMCKWPGCEAVCEDFGLFLKHLNTEHALDDRSTAQARVQMQVVAQLELQLAKERERLQAMMTHLHMKPAEPKEPVSTIDSKWMLSQMEREARSRITPVMSKPEPPPPLPPPSPVVTHDSTPHTPTTPTTPVMTAPATPTAVGPIRRRASEKYNLPLSEEIQRNHEFYKNADVRPPFTYASLIRQAIIESPEKQLTLNEIYNWFTRTFAYFRRNAATWKNAVRYNLSVHSCFQRLEDSFGSYWTVDDEEFKKRHHVKRGRPRKYPPDYEHDEPKSGDTDKLMPEGWSLPLAGRGFGRSRGMGVVPDHNLYAANINANLQVGAAFLYEATLAENNLPLLSSAATGLAGPPTLLPDRDGSEHVPSEEESPHMSPSDVQVKVEQVQVKLEPQEGAPRQGTNGDTRAEEVESPK</sequence>
<keyword evidence="6" id="KW-0805">Transcription regulation</keyword>
<dbReference type="Gene3D" id="1.20.5.340">
    <property type="match status" value="1"/>
</dbReference>
<dbReference type="SUPFAM" id="SSF46785">
    <property type="entry name" value="Winged helix' DNA-binding domain"/>
    <property type="match status" value="1"/>
</dbReference>
<feature type="DNA-binding region" description="Fork-head" evidence="10">
    <location>
        <begin position="539"/>
        <end position="625"/>
    </location>
</feature>
<evidence type="ECO:0000256" key="1">
    <source>
        <dbReference type="ARBA" id="ARBA00004123"/>
    </source>
</evidence>
<dbReference type="Pfam" id="PF00250">
    <property type="entry name" value="Forkhead"/>
    <property type="match status" value="1"/>
</dbReference>
<evidence type="ECO:0000256" key="6">
    <source>
        <dbReference type="ARBA" id="ARBA00023015"/>
    </source>
</evidence>
<dbReference type="GO" id="GO:0006357">
    <property type="term" value="P:regulation of transcription by RNA polymerase II"/>
    <property type="evidence" value="ECO:0000318"/>
    <property type="project" value="GO_Central"/>
</dbReference>
<dbReference type="FunFam" id="1.10.10.10:FF:000010">
    <property type="entry name" value="Forkhead box P2 isoform B"/>
    <property type="match status" value="1"/>
</dbReference>
<organism evidence="13 14">
    <name type="scientific">Branchiostoma floridae</name>
    <name type="common">Florida lancelet</name>
    <name type="synonym">Amphioxus</name>
    <dbReference type="NCBI Taxonomy" id="7739"/>
    <lineage>
        <taxon>Eukaryota</taxon>
        <taxon>Metazoa</taxon>
        <taxon>Chordata</taxon>
        <taxon>Cephalochordata</taxon>
        <taxon>Leptocardii</taxon>
        <taxon>Amphioxiformes</taxon>
        <taxon>Branchiostomatidae</taxon>
        <taxon>Branchiostoma</taxon>
    </lineage>
</organism>
<dbReference type="PANTHER" id="PTHR45796">
    <property type="entry name" value="FORKHEAD BOX P, ISOFORM C"/>
    <property type="match status" value="1"/>
</dbReference>
<feature type="region of interest" description="Disordered" evidence="11">
    <location>
        <begin position="619"/>
        <end position="648"/>
    </location>
</feature>
<reference evidence="14" key="3">
    <citation type="submission" date="2025-08" db="UniProtKB">
        <authorList>
            <consortium name="RefSeq"/>
        </authorList>
    </citation>
    <scope>IDENTIFICATION</scope>
</reference>
<keyword evidence="8" id="KW-0804">Transcription</keyword>
<dbReference type="Pfam" id="PF16159">
    <property type="entry name" value="FOXP-CC"/>
    <property type="match status" value="1"/>
</dbReference>
<keyword evidence="7 10" id="KW-0238">DNA-binding</keyword>
<feature type="compositionally biased region" description="Low complexity" evidence="11">
    <location>
        <begin position="480"/>
        <end position="504"/>
    </location>
</feature>
<evidence type="ECO:0000313" key="13">
    <source>
        <dbReference type="Proteomes" id="UP000001554"/>
    </source>
</evidence>
<dbReference type="PRINTS" id="PR00053">
    <property type="entry name" value="FORKHEAD"/>
</dbReference>